<gene>
    <name evidence="13" type="ORF">G4D64_07965</name>
    <name evidence="12" type="ORF">H1Z61_08565</name>
</gene>
<keyword evidence="10" id="KW-1133">Transmembrane helix</keyword>
<evidence type="ECO:0000256" key="3">
    <source>
        <dbReference type="ARBA" id="ARBA00022801"/>
    </source>
</evidence>
<dbReference type="EMBL" id="JACEIO010000017">
    <property type="protein sequence ID" value="MBA4537196.1"/>
    <property type="molecule type" value="Genomic_DNA"/>
</dbReference>
<dbReference type="GO" id="GO:0009002">
    <property type="term" value="F:serine-type D-Ala-D-Ala carboxypeptidase activity"/>
    <property type="evidence" value="ECO:0007669"/>
    <property type="project" value="InterPro"/>
</dbReference>
<feature type="domain" description="Peptidase S11 D-alanyl-D-alanine carboxypeptidase A N-terminal" evidence="11">
    <location>
        <begin position="26"/>
        <end position="263"/>
    </location>
</feature>
<keyword evidence="10" id="KW-0472">Membrane</keyword>
<dbReference type="Pfam" id="PF00768">
    <property type="entry name" value="Peptidase_S11"/>
    <property type="match status" value="1"/>
</dbReference>
<dbReference type="RefSeq" id="WP_163241846.1">
    <property type="nucleotide sequence ID" value="NZ_JAAIWN010000015.1"/>
</dbReference>
<dbReference type="GO" id="GO:0071555">
    <property type="term" value="P:cell wall organization"/>
    <property type="evidence" value="ECO:0007669"/>
    <property type="project" value="UniProtKB-KW"/>
</dbReference>
<dbReference type="InterPro" id="IPR012338">
    <property type="entry name" value="Beta-lactam/transpept-like"/>
</dbReference>
<keyword evidence="4" id="KW-0133">Cell shape</keyword>
<evidence type="ECO:0000256" key="9">
    <source>
        <dbReference type="RuleBase" id="RU004016"/>
    </source>
</evidence>
<sequence length="296" mass="33071">MRILKTLMITFILMIILIFLGAFFLSKPTISAESGVLMDADTGEIIFEKKGDVPSSPASMSKIMSEYIVLEKIHNGSISWNDVIVINDRTVDSNGVKINVNIGDRLTVRDLFSAMVIASANNAAVALAEYISGSEENFTELMNKKAREMGLSDKTYFVNATGLPNSQLANKESQMTAIDVAKLSYQLINDFPEVLETTRLDQYEMDYAGVILYNTNAMLFDPKLNFDGIDGLKTGFTDLAGYCFAGTAKQGEKRLISVVMGAEEEEQRFVETRKLLSYGFDRSYFNFEYIINKFLK</sequence>
<evidence type="ECO:0000313" key="13">
    <source>
        <dbReference type="EMBL" id="NEY81454.1"/>
    </source>
</evidence>
<reference evidence="12 15" key="2">
    <citation type="submission" date="2020-07" db="EMBL/GenBank/DDBJ databases">
        <authorList>
            <person name="Feng H."/>
        </authorList>
    </citation>
    <scope>NUCLEOTIDE SEQUENCE [LARGE SCALE GENOMIC DNA]</scope>
    <source>
        <strain evidence="15">s-12</strain>
        <strain evidence="12">S-12</strain>
    </source>
</reference>
<evidence type="ECO:0000256" key="6">
    <source>
        <dbReference type="ARBA" id="ARBA00023316"/>
    </source>
</evidence>
<dbReference type="Gene3D" id="3.40.710.10">
    <property type="entry name" value="DD-peptidase/beta-lactamase superfamily"/>
    <property type="match status" value="1"/>
</dbReference>
<dbReference type="InterPro" id="IPR018044">
    <property type="entry name" value="Peptidase_S11"/>
</dbReference>
<keyword evidence="6" id="KW-0961">Cell wall biogenesis/degradation</keyword>
<keyword evidence="14" id="KW-1185">Reference proteome</keyword>
<evidence type="ECO:0000256" key="1">
    <source>
        <dbReference type="ARBA" id="ARBA00007164"/>
    </source>
</evidence>
<keyword evidence="5" id="KW-0573">Peptidoglycan synthesis</keyword>
<organism evidence="13 14">
    <name type="scientific">Bacillus aquiflavi</name>
    <dbReference type="NCBI Taxonomy" id="2672567"/>
    <lineage>
        <taxon>Bacteria</taxon>
        <taxon>Bacillati</taxon>
        <taxon>Bacillota</taxon>
        <taxon>Bacilli</taxon>
        <taxon>Bacillales</taxon>
        <taxon>Bacillaceae</taxon>
        <taxon>Bacillus</taxon>
    </lineage>
</organism>
<proteinExistence type="inferred from homology"/>
<feature type="active site" evidence="7">
    <location>
        <position position="119"/>
    </location>
</feature>
<dbReference type="PANTHER" id="PTHR21581">
    <property type="entry name" value="D-ALANYL-D-ALANINE CARBOXYPEPTIDASE"/>
    <property type="match status" value="1"/>
</dbReference>
<dbReference type="AlphaFoldDB" id="A0A6B3W1N5"/>
<feature type="transmembrane region" description="Helical" evidence="10">
    <location>
        <begin position="7"/>
        <end position="25"/>
    </location>
</feature>
<dbReference type="GO" id="GO:0006508">
    <property type="term" value="P:proteolysis"/>
    <property type="evidence" value="ECO:0007669"/>
    <property type="project" value="InterPro"/>
</dbReference>
<evidence type="ECO:0000313" key="14">
    <source>
        <dbReference type="Proteomes" id="UP000472971"/>
    </source>
</evidence>
<keyword evidence="3" id="KW-0378">Hydrolase</keyword>
<feature type="active site" description="Proton acceptor" evidence="7">
    <location>
        <position position="62"/>
    </location>
</feature>
<dbReference type="GO" id="GO:0009252">
    <property type="term" value="P:peptidoglycan biosynthetic process"/>
    <property type="evidence" value="ECO:0007669"/>
    <property type="project" value="UniProtKB-KW"/>
</dbReference>
<keyword evidence="10" id="KW-0812">Transmembrane</keyword>
<dbReference type="GO" id="GO:0008360">
    <property type="term" value="P:regulation of cell shape"/>
    <property type="evidence" value="ECO:0007669"/>
    <property type="project" value="UniProtKB-KW"/>
</dbReference>
<dbReference type="Proteomes" id="UP000570010">
    <property type="component" value="Unassembled WGS sequence"/>
</dbReference>
<evidence type="ECO:0000256" key="7">
    <source>
        <dbReference type="PIRSR" id="PIRSR618044-1"/>
    </source>
</evidence>
<name>A0A6B3W1N5_9BACI</name>
<accession>A0A6B3W1N5</accession>
<evidence type="ECO:0000256" key="2">
    <source>
        <dbReference type="ARBA" id="ARBA00022729"/>
    </source>
</evidence>
<evidence type="ECO:0000256" key="5">
    <source>
        <dbReference type="ARBA" id="ARBA00022984"/>
    </source>
</evidence>
<protein>
    <submittedName>
        <fullName evidence="13">D-alanyl-D-alanine carboxypeptidase</fullName>
    </submittedName>
</protein>
<dbReference type="InterPro" id="IPR001967">
    <property type="entry name" value="Peptidase_S11_N"/>
</dbReference>
<keyword evidence="2" id="KW-0732">Signal</keyword>
<dbReference type="PRINTS" id="PR00725">
    <property type="entry name" value="DADACBPTASE1"/>
</dbReference>
<dbReference type="Proteomes" id="UP000472971">
    <property type="component" value="Unassembled WGS sequence"/>
</dbReference>
<comment type="caution">
    <text evidence="13">The sequence shown here is derived from an EMBL/GenBank/DDBJ whole genome shotgun (WGS) entry which is preliminary data.</text>
</comment>
<evidence type="ECO:0000313" key="12">
    <source>
        <dbReference type="EMBL" id="MBA4537196.1"/>
    </source>
</evidence>
<evidence type="ECO:0000313" key="15">
    <source>
        <dbReference type="Proteomes" id="UP000570010"/>
    </source>
</evidence>
<feature type="active site" description="Acyl-ester intermediate" evidence="7">
    <location>
        <position position="59"/>
    </location>
</feature>
<comment type="similarity">
    <text evidence="1 9">Belongs to the peptidase S11 family.</text>
</comment>
<dbReference type="PANTHER" id="PTHR21581:SF11">
    <property type="entry name" value="D-ALANYL-D-ALANINE CARBOXYPEPTIDASE DACA"/>
    <property type="match status" value="1"/>
</dbReference>
<keyword evidence="13" id="KW-0121">Carboxypeptidase</keyword>
<evidence type="ECO:0000256" key="10">
    <source>
        <dbReference type="SAM" id="Phobius"/>
    </source>
</evidence>
<evidence type="ECO:0000256" key="8">
    <source>
        <dbReference type="PIRSR" id="PIRSR618044-2"/>
    </source>
</evidence>
<reference evidence="13 14" key="1">
    <citation type="submission" date="2020-02" db="EMBL/GenBank/DDBJ databases">
        <title>Bacillus aquiflavi sp. nov., isolated from yellow water of strong flavor Chinese baijiu in Yibin region of China.</title>
        <authorList>
            <person name="Xie J."/>
        </authorList>
    </citation>
    <scope>NUCLEOTIDE SEQUENCE [LARGE SCALE GENOMIC DNA]</scope>
    <source>
        <strain evidence="13 14">3H-10</strain>
    </source>
</reference>
<keyword evidence="13" id="KW-0645">Protease</keyword>
<dbReference type="SUPFAM" id="SSF56601">
    <property type="entry name" value="beta-lactamase/transpeptidase-like"/>
    <property type="match status" value="1"/>
</dbReference>
<feature type="binding site" evidence="8">
    <location>
        <position position="233"/>
    </location>
    <ligand>
        <name>substrate</name>
    </ligand>
</feature>
<evidence type="ECO:0000259" key="11">
    <source>
        <dbReference type="Pfam" id="PF00768"/>
    </source>
</evidence>
<evidence type="ECO:0000256" key="4">
    <source>
        <dbReference type="ARBA" id="ARBA00022960"/>
    </source>
</evidence>
<dbReference type="EMBL" id="JAAIWN010000015">
    <property type="protein sequence ID" value="NEY81454.1"/>
    <property type="molecule type" value="Genomic_DNA"/>
</dbReference>